<keyword evidence="6 8" id="KW-0472">Membrane</keyword>
<dbReference type="eggNOG" id="COG0616">
    <property type="taxonomic scope" value="Bacteria"/>
</dbReference>
<feature type="domain" description="Peptidase S49" evidence="9">
    <location>
        <begin position="371"/>
        <end position="519"/>
    </location>
</feature>
<dbReference type="OrthoDB" id="9764363at2"/>
<proteinExistence type="inferred from homology"/>
<dbReference type="PANTHER" id="PTHR33209:SF1">
    <property type="entry name" value="PEPTIDASE S49 DOMAIN-CONTAINING PROTEIN"/>
    <property type="match status" value="1"/>
</dbReference>
<dbReference type="InterPro" id="IPR029045">
    <property type="entry name" value="ClpP/crotonase-like_dom_sf"/>
</dbReference>
<organism evidence="10 11">
    <name type="scientific">Flavobacterium aquatile LMG 4008 = ATCC 11947</name>
    <dbReference type="NCBI Taxonomy" id="1453498"/>
    <lineage>
        <taxon>Bacteria</taxon>
        <taxon>Pseudomonadati</taxon>
        <taxon>Bacteroidota</taxon>
        <taxon>Flavobacteriia</taxon>
        <taxon>Flavobacteriales</taxon>
        <taxon>Flavobacteriaceae</taxon>
        <taxon>Flavobacterium</taxon>
    </lineage>
</organism>
<gene>
    <name evidence="10" type="ORF">LG45_00125</name>
</gene>
<dbReference type="GO" id="GO:0006465">
    <property type="term" value="P:signal peptide processing"/>
    <property type="evidence" value="ECO:0007669"/>
    <property type="project" value="InterPro"/>
</dbReference>
<evidence type="ECO:0000256" key="4">
    <source>
        <dbReference type="ARBA" id="ARBA00022801"/>
    </source>
</evidence>
<evidence type="ECO:0000256" key="7">
    <source>
        <dbReference type="PIRSR" id="PIRSR001217-1"/>
    </source>
</evidence>
<reference evidence="10 11" key="1">
    <citation type="submission" date="2014-09" db="EMBL/GenBank/DDBJ databases">
        <title>Whole Genome Shotgun of Flavobacterium aquatile LMG 4008.</title>
        <authorList>
            <person name="Gale A.N."/>
            <person name="Pipes S.E."/>
            <person name="Newman J.D."/>
        </authorList>
    </citation>
    <scope>NUCLEOTIDE SEQUENCE [LARGE SCALE GENOMIC DNA]</scope>
    <source>
        <strain evidence="10 11">LMG 4008</strain>
    </source>
</reference>
<dbReference type="Pfam" id="PF01343">
    <property type="entry name" value="Peptidase_S49"/>
    <property type="match status" value="2"/>
</dbReference>
<dbReference type="CDD" id="cd07018">
    <property type="entry name" value="S49_SppA_67K_type"/>
    <property type="match status" value="1"/>
</dbReference>
<evidence type="ECO:0000313" key="11">
    <source>
        <dbReference type="Proteomes" id="UP000029554"/>
    </source>
</evidence>
<dbReference type="NCBIfam" id="TIGR00705">
    <property type="entry name" value="SppA_67K"/>
    <property type="match status" value="1"/>
</dbReference>
<protein>
    <submittedName>
        <fullName evidence="10">Protease IV</fullName>
    </submittedName>
</protein>
<dbReference type="InterPro" id="IPR047217">
    <property type="entry name" value="S49_SppA_67K_type_N"/>
</dbReference>
<keyword evidence="8" id="KW-0812">Transmembrane</keyword>
<dbReference type="Gene3D" id="3.90.226.10">
    <property type="entry name" value="2-enoyl-CoA Hydratase, Chain A, domain 1"/>
    <property type="match status" value="4"/>
</dbReference>
<dbReference type="InterPro" id="IPR004634">
    <property type="entry name" value="Pept_S49_pIV"/>
</dbReference>
<keyword evidence="11" id="KW-1185">Reference proteome</keyword>
<comment type="caution">
    <text evidence="10">The sequence shown here is derived from an EMBL/GenBank/DDBJ whole genome shotgun (WGS) entry which is preliminary data.</text>
</comment>
<dbReference type="InterPro" id="IPR004635">
    <property type="entry name" value="Pept_S49_SppA"/>
</dbReference>
<accession>A0A095U3S4</accession>
<comment type="subcellular location">
    <subcellularLocation>
        <location evidence="1">Membrane</location>
    </subcellularLocation>
</comment>
<dbReference type="PANTHER" id="PTHR33209">
    <property type="entry name" value="PROTEASE 4"/>
    <property type="match status" value="1"/>
</dbReference>
<dbReference type="STRING" id="1453498.LG45_00125"/>
<dbReference type="InterPro" id="IPR047272">
    <property type="entry name" value="S49_SppA_C"/>
</dbReference>
<keyword evidence="4" id="KW-0378">Hydrolase</keyword>
<sequence>MRFLGNVLATIVGLFIFCMIFFFGIILIGAIAGSGDSETVTVKSNSVIELDLSKVNYDYAGKTNFEDMPFFNDKDQHDGLFDIINAIEYAKSDSDIKGISILNNFSNLGIAQTKALRDALEDFKKSGKFIYSYADVYSQKDYYLNSVANTIYLNPIGELEFKGLSAELMFFKDLQEKSGIKMEVIRHGKYKSAVEPFLENKMSDANREQTTQLLTSVWNSVITDVASSRKVSVERLNQVADGLLARTPEMAKSEKLIDKIAYEDVYHDDIRKALKVDKDDDYESVSIVDYAEKVASTSKDYSTKDKIAIIYAQGEIGSGEGDVNLIGEGAMRRSLQEARKDKNVKAIVLRIDSPGGSALTSELIWREIELTKKAKPVVVSMGNYAASGGYYIACNANKIFAEANTITGSIGVFGILPNFTVAAERIGLDVEQVRTNKNASGYSPFLPLDDNYRAFAQEGVEHIYSTFVKRVSAGRKLTFEQVDAIGQGRVWSGSDALKIGLVDKIGGMDEAIKEAAKLGKTSKFRTQNYPEFEKSFEDILANFGLSQTRQAIIKEEIGEQNYKVLQQIKQMTNQKGVQARMAYELKIN</sequence>
<feature type="active site" description="Proton donor/acceptor" evidence="7">
    <location>
        <position position="191"/>
    </location>
</feature>
<keyword evidence="8" id="KW-1133">Transmembrane helix</keyword>
<evidence type="ECO:0000256" key="5">
    <source>
        <dbReference type="ARBA" id="ARBA00022825"/>
    </source>
</evidence>
<dbReference type="EMBL" id="JRHH01000001">
    <property type="protein sequence ID" value="KGD69228.1"/>
    <property type="molecule type" value="Genomic_DNA"/>
</dbReference>
<evidence type="ECO:0000256" key="1">
    <source>
        <dbReference type="ARBA" id="ARBA00004370"/>
    </source>
</evidence>
<evidence type="ECO:0000256" key="3">
    <source>
        <dbReference type="ARBA" id="ARBA00022670"/>
    </source>
</evidence>
<dbReference type="CDD" id="cd07023">
    <property type="entry name" value="S49_Sppa_N_C"/>
    <property type="match status" value="1"/>
</dbReference>
<evidence type="ECO:0000256" key="8">
    <source>
        <dbReference type="SAM" id="Phobius"/>
    </source>
</evidence>
<keyword evidence="3 10" id="KW-0645">Protease</keyword>
<evidence type="ECO:0000313" key="10">
    <source>
        <dbReference type="EMBL" id="KGD69228.1"/>
    </source>
</evidence>
<dbReference type="RefSeq" id="WP_035123240.1">
    <property type="nucleotide sequence ID" value="NZ_JRHH01000001.1"/>
</dbReference>
<name>A0A095U3S4_9FLAO</name>
<dbReference type="InterPro" id="IPR002142">
    <property type="entry name" value="Peptidase_S49"/>
</dbReference>
<feature type="transmembrane region" description="Helical" evidence="8">
    <location>
        <begin position="7"/>
        <end position="32"/>
    </location>
</feature>
<comment type="similarity">
    <text evidence="2">Belongs to the peptidase S49 family.</text>
</comment>
<dbReference type="Proteomes" id="UP000029554">
    <property type="component" value="Unassembled WGS sequence"/>
</dbReference>
<dbReference type="NCBIfam" id="TIGR00706">
    <property type="entry name" value="SppA_dom"/>
    <property type="match status" value="1"/>
</dbReference>
<dbReference type="AlphaFoldDB" id="A0A095U3S4"/>
<dbReference type="SUPFAM" id="SSF52096">
    <property type="entry name" value="ClpP/crotonase"/>
    <property type="match status" value="2"/>
</dbReference>
<dbReference type="GO" id="GO:0008236">
    <property type="term" value="F:serine-type peptidase activity"/>
    <property type="evidence" value="ECO:0007669"/>
    <property type="project" value="UniProtKB-KW"/>
</dbReference>
<dbReference type="PIRSF" id="PIRSF001217">
    <property type="entry name" value="Protease_4_SppA"/>
    <property type="match status" value="1"/>
</dbReference>
<dbReference type="GO" id="GO:0016020">
    <property type="term" value="C:membrane"/>
    <property type="evidence" value="ECO:0007669"/>
    <property type="project" value="UniProtKB-SubCell"/>
</dbReference>
<evidence type="ECO:0000256" key="6">
    <source>
        <dbReference type="ARBA" id="ARBA00023136"/>
    </source>
</evidence>
<keyword evidence="5" id="KW-0720">Serine protease</keyword>
<evidence type="ECO:0000256" key="2">
    <source>
        <dbReference type="ARBA" id="ARBA00008683"/>
    </source>
</evidence>
<evidence type="ECO:0000259" key="9">
    <source>
        <dbReference type="Pfam" id="PF01343"/>
    </source>
</evidence>
<feature type="active site" description="Nucleophile" evidence="7">
    <location>
        <position position="387"/>
    </location>
</feature>
<feature type="domain" description="Peptidase S49" evidence="9">
    <location>
        <begin position="123"/>
        <end position="275"/>
    </location>
</feature>